<evidence type="ECO:0008006" key="3">
    <source>
        <dbReference type="Google" id="ProtNLM"/>
    </source>
</evidence>
<reference evidence="1 2" key="1">
    <citation type="submission" date="2016-10" db="EMBL/GenBank/DDBJ databases">
        <authorList>
            <person name="de Groot N.N."/>
        </authorList>
    </citation>
    <scope>NUCLEOTIDE SEQUENCE [LARGE SCALE GENOMIC DNA]</scope>
    <source>
        <strain evidence="1 2">DSM 8512</strain>
    </source>
</reference>
<keyword evidence="2" id="KW-1185">Reference proteome</keyword>
<evidence type="ECO:0000313" key="2">
    <source>
        <dbReference type="Proteomes" id="UP000199054"/>
    </source>
</evidence>
<dbReference type="STRING" id="34002.SAMN04489859_100226"/>
<proteinExistence type="predicted"/>
<dbReference type="EMBL" id="FODE01000002">
    <property type="protein sequence ID" value="SEN17676.1"/>
    <property type="molecule type" value="Genomic_DNA"/>
</dbReference>
<dbReference type="Proteomes" id="UP000199054">
    <property type="component" value="Unassembled WGS sequence"/>
</dbReference>
<name>A0A1H8EE39_9RHOB</name>
<organism evidence="1 2">
    <name type="scientific">Paracoccus alcaliphilus</name>
    <dbReference type="NCBI Taxonomy" id="34002"/>
    <lineage>
        <taxon>Bacteria</taxon>
        <taxon>Pseudomonadati</taxon>
        <taxon>Pseudomonadota</taxon>
        <taxon>Alphaproteobacteria</taxon>
        <taxon>Rhodobacterales</taxon>
        <taxon>Paracoccaceae</taxon>
        <taxon>Paracoccus</taxon>
    </lineage>
</organism>
<dbReference type="RefSeq" id="WP_272849150.1">
    <property type="nucleotide sequence ID" value="NZ_CP067127.1"/>
</dbReference>
<gene>
    <name evidence="1" type="ORF">SAMN04489859_100226</name>
</gene>
<accession>A0A1H8EE39</accession>
<dbReference type="AlphaFoldDB" id="A0A1H8EE39"/>
<sequence>MQNNMFIGLDVHKASIFVAVAGGERGGEVRYWGSVPNRPDHIR</sequence>
<evidence type="ECO:0000313" key="1">
    <source>
        <dbReference type="EMBL" id="SEN17676.1"/>
    </source>
</evidence>
<protein>
    <recommendedName>
        <fullName evidence="3">Transposase</fullName>
    </recommendedName>
</protein>